<feature type="compositionally biased region" description="Low complexity" evidence="1">
    <location>
        <begin position="67"/>
        <end position="79"/>
    </location>
</feature>
<protein>
    <submittedName>
        <fullName evidence="2">Uncharacterized protein</fullName>
    </submittedName>
</protein>
<organism evidence="2">
    <name type="scientific">Anopheles atroparvus</name>
    <name type="common">European mosquito</name>
    <dbReference type="NCBI Taxonomy" id="41427"/>
    <lineage>
        <taxon>Eukaryota</taxon>
        <taxon>Metazoa</taxon>
        <taxon>Ecdysozoa</taxon>
        <taxon>Arthropoda</taxon>
        <taxon>Hexapoda</taxon>
        <taxon>Insecta</taxon>
        <taxon>Pterygota</taxon>
        <taxon>Neoptera</taxon>
        <taxon>Endopterygota</taxon>
        <taxon>Diptera</taxon>
        <taxon>Nematocera</taxon>
        <taxon>Culicoidea</taxon>
        <taxon>Culicidae</taxon>
        <taxon>Anophelinae</taxon>
        <taxon>Anopheles</taxon>
    </lineage>
</organism>
<reference evidence="2" key="1">
    <citation type="submission" date="2022-08" db="UniProtKB">
        <authorList>
            <consortium name="EnsemblMetazoa"/>
        </authorList>
    </citation>
    <scope>IDENTIFICATION</scope>
    <source>
        <strain evidence="2">EBRO</strain>
    </source>
</reference>
<accession>A0A182ITT8</accession>
<feature type="region of interest" description="Disordered" evidence="1">
    <location>
        <begin position="1"/>
        <end position="108"/>
    </location>
</feature>
<sequence>MSVTGQQSVKNKKDSDRIRRIDPKSDPDRSDRVPHGSGFSQHYSGVSLTSLHRYDRRNVNRNEARDNSGANSSRINSSSQDGTNIIAMDGVSDQSSRSPLTAAEGAATTEEYTSGRYIPTGGGIRSCRETILVPQGAYLQSTPESDVYSEDEFDGMKDAFNSTIKQTPTGTLASAVKRLSSIARKKTGEARAKTLQSVIDQLIVALTKSEKQHSDHDNKRFRESTPLLEKWEADTSLDQHGEAHYSAMRKAERLAELITNMATTLGDHRYVGMIHDLAASLASIEEVL</sequence>
<dbReference type="STRING" id="41427.A0A182ITT8"/>
<name>A0A182ITT8_ANOAO</name>
<evidence type="ECO:0000313" key="2">
    <source>
        <dbReference type="EnsemblMetazoa" id="AATE005363-PA.1"/>
    </source>
</evidence>
<dbReference type="EnsemblMetazoa" id="AATE005363-RA">
    <property type="protein sequence ID" value="AATE005363-PA.1"/>
    <property type="gene ID" value="AATE005363"/>
</dbReference>
<feature type="compositionally biased region" description="Basic and acidic residues" evidence="1">
    <location>
        <begin position="11"/>
        <end position="34"/>
    </location>
</feature>
<feature type="compositionally biased region" description="Polar residues" evidence="1">
    <location>
        <begin position="38"/>
        <end position="50"/>
    </location>
</feature>
<proteinExistence type="predicted"/>
<evidence type="ECO:0000256" key="1">
    <source>
        <dbReference type="SAM" id="MobiDB-lite"/>
    </source>
</evidence>
<dbReference type="VEuPathDB" id="VectorBase:AATE005363"/>
<feature type="compositionally biased region" description="Basic and acidic residues" evidence="1">
    <location>
        <begin position="52"/>
        <end position="66"/>
    </location>
</feature>
<dbReference type="AlphaFoldDB" id="A0A182ITT8"/>